<feature type="compositionally biased region" description="Acidic residues" evidence="1">
    <location>
        <begin position="92"/>
        <end position="102"/>
    </location>
</feature>
<feature type="region of interest" description="Disordered" evidence="1">
    <location>
        <begin position="72"/>
        <end position="111"/>
    </location>
</feature>
<dbReference type="AlphaFoldDB" id="A0AAD6S0I2"/>
<proteinExistence type="predicted"/>
<dbReference type="InterPro" id="IPR041457">
    <property type="entry name" value="CxC2_KDZ-assoc"/>
</dbReference>
<feature type="domain" description="CxC2-like cysteine cluster KDZ transposase-associated" evidence="2">
    <location>
        <begin position="214"/>
        <end position="320"/>
    </location>
</feature>
<dbReference type="Pfam" id="PF18803">
    <property type="entry name" value="CxC2"/>
    <property type="match status" value="1"/>
</dbReference>
<evidence type="ECO:0000259" key="2">
    <source>
        <dbReference type="Pfam" id="PF18803"/>
    </source>
</evidence>
<evidence type="ECO:0000313" key="3">
    <source>
        <dbReference type="EMBL" id="KAJ7018026.1"/>
    </source>
</evidence>
<sequence>MAASFNASETRGSRRNADVGIYYETSSADLSSDRAVYPSQDGRRVTQKIFNIGVKRRCLEPSDLEDSYAAWQPLPDDGPSSLDVEGAGGLEAEGEEEYVDEATGEKRKRYRSSDEPNSLWHPLKQIFLDELLRSEGLGDSLPDLKCGSCSALAPQYLYLYPWGTLSACAPSRFFRCSDCGTFIQCERCVQTCHASQPLHLLNEWNGHFWKDITLRDLKIVFQVGHGGLPCPSPEPGTRTMVVLHPNAVHTVDYRYCKCDLSERANNLQQLLRTGWYPATTIDPATCATFQCLELYRILNVVGNINVHDFVGSLERLTDATKITKIPDRYKAFGCMSRQWAHLMRVKRTGGGHNRAGVAATAKGATALLCWPCPHDEKNIPQGWRDVAPEFKFLYMLILAMDANFRLKNHMRKNEHHNPTFGPGWGYMVEEKRYKKHLRSYVAEKDVSSCIAFAALLQKDTKMTTGLRCSGVGGVVCARHEVVRPQGMGDLQKGERYSNMDYIFLSAILGVMAMYLAVSYDIVCQWQVNLRSRIGKMPQRLQPPAELKMLFGLPIWHASAHESKCATKNSLSYMPGAGKTDGEGIERTWSGLNPAAWATKEMGNGGRHDALEDRIDHHNGEKNIGQDVGDTLARKLVVAIEERDRQIQAFTEVDSTLRSELKKEWQQQIDKWLADRTRPSPYESEGGKKQGPSEATVRRELKKDELRDGVESVYRKGHTAFLVAGMQLELIQYVQMVVVNISRTLLSGDLVGRVEELRVSFLSKLKAFRELQGRHMPGAVRRMEEEEEERKADEPATNPEDIRLWMPSELTEAERDDECATGLGGREAKLPLAQCTNALDTLRLRLHAKRHLISFRNSHVVGQKHATRSSTLIGMVGERIDTIAVKYRRARLALLELEGAAYCVEQGLRVLTGADIRLDEEWESDGKARHRLGTIGSSKHRHANEPTVPSKNKTFSWIWTSGEGPEKDAKGLHEAVRVEWSKARARRDRWVEEVQLLREEMRRVMRFLQWQAAWWEGQREARGKEIQPELAAGVKAYAARQAALHRGIARRFRAGWESSRAAVVRLAVLEDSRILADALEEGMVSFVAAERPSQEDGERTEGEDEERVDEV</sequence>
<dbReference type="EMBL" id="JARJCM010000366">
    <property type="protein sequence ID" value="KAJ7018026.1"/>
    <property type="molecule type" value="Genomic_DNA"/>
</dbReference>
<feature type="region of interest" description="Disordered" evidence="1">
    <location>
        <begin position="673"/>
        <end position="701"/>
    </location>
</feature>
<feature type="compositionally biased region" description="Acidic residues" evidence="1">
    <location>
        <begin position="1100"/>
        <end position="1110"/>
    </location>
</feature>
<dbReference type="PANTHER" id="PTHR33096:SF1">
    <property type="entry name" value="CXC1-LIKE CYSTEINE CLUSTER ASSOCIATED WITH KDZ TRANSPOSASES DOMAIN-CONTAINING PROTEIN"/>
    <property type="match status" value="1"/>
</dbReference>
<gene>
    <name evidence="3" type="ORF">C8F04DRAFT_978149</name>
</gene>
<dbReference type="PANTHER" id="PTHR33096">
    <property type="entry name" value="CXC2 DOMAIN-CONTAINING PROTEIN"/>
    <property type="match status" value="1"/>
</dbReference>
<feature type="region of interest" description="Disordered" evidence="1">
    <location>
        <begin position="1086"/>
        <end position="1110"/>
    </location>
</feature>
<keyword evidence="4" id="KW-1185">Reference proteome</keyword>
<accession>A0AAD6S0I2</accession>
<name>A0AAD6S0I2_9AGAR</name>
<organism evidence="3 4">
    <name type="scientific">Mycena alexandri</name>
    <dbReference type="NCBI Taxonomy" id="1745969"/>
    <lineage>
        <taxon>Eukaryota</taxon>
        <taxon>Fungi</taxon>
        <taxon>Dikarya</taxon>
        <taxon>Basidiomycota</taxon>
        <taxon>Agaricomycotina</taxon>
        <taxon>Agaricomycetes</taxon>
        <taxon>Agaricomycetidae</taxon>
        <taxon>Agaricales</taxon>
        <taxon>Marasmiineae</taxon>
        <taxon>Mycenaceae</taxon>
        <taxon>Mycena</taxon>
    </lineage>
</organism>
<dbReference type="Pfam" id="PF18758">
    <property type="entry name" value="KDZ"/>
    <property type="match status" value="1"/>
</dbReference>
<evidence type="ECO:0000313" key="4">
    <source>
        <dbReference type="Proteomes" id="UP001218188"/>
    </source>
</evidence>
<dbReference type="Proteomes" id="UP001218188">
    <property type="component" value="Unassembled WGS sequence"/>
</dbReference>
<evidence type="ECO:0000256" key="1">
    <source>
        <dbReference type="SAM" id="MobiDB-lite"/>
    </source>
</evidence>
<protein>
    <recommendedName>
        <fullName evidence="2">CxC2-like cysteine cluster KDZ transposase-associated domain-containing protein</fullName>
    </recommendedName>
</protein>
<dbReference type="InterPro" id="IPR040521">
    <property type="entry name" value="KDZ"/>
</dbReference>
<comment type="caution">
    <text evidence="3">The sequence shown here is derived from an EMBL/GenBank/DDBJ whole genome shotgun (WGS) entry which is preliminary data.</text>
</comment>
<reference evidence="3" key="1">
    <citation type="submission" date="2023-03" db="EMBL/GenBank/DDBJ databases">
        <title>Massive genome expansion in bonnet fungi (Mycena s.s.) driven by repeated elements and novel gene families across ecological guilds.</title>
        <authorList>
            <consortium name="Lawrence Berkeley National Laboratory"/>
            <person name="Harder C.B."/>
            <person name="Miyauchi S."/>
            <person name="Viragh M."/>
            <person name="Kuo A."/>
            <person name="Thoen E."/>
            <person name="Andreopoulos B."/>
            <person name="Lu D."/>
            <person name="Skrede I."/>
            <person name="Drula E."/>
            <person name="Henrissat B."/>
            <person name="Morin E."/>
            <person name="Kohler A."/>
            <person name="Barry K."/>
            <person name="LaButti K."/>
            <person name="Morin E."/>
            <person name="Salamov A."/>
            <person name="Lipzen A."/>
            <person name="Mereny Z."/>
            <person name="Hegedus B."/>
            <person name="Baldrian P."/>
            <person name="Stursova M."/>
            <person name="Weitz H."/>
            <person name="Taylor A."/>
            <person name="Grigoriev I.V."/>
            <person name="Nagy L.G."/>
            <person name="Martin F."/>
            <person name="Kauserud H."/>
        </authorList>
    </citation>
    <scope>NUCLEOTIDE SEQUENCE</scope>
    <source>
        <strain evidence="3">CBHHK200</strain>
    </source>
</reference>